<comment type="caution">
    <text evidence="1">The sequence shown here is derived from an EMBL/GenBank/DDBJ whole genome shotgun (WGS) entry which is preliminary data.</text>
</comment>
<gene>
    <name evidence="1" type="ORF">CLOBOL_04668</name>
</gene>
<proteinExistence type="predicted"/>
<dbReference type="EMBL" id="ABCC02000037">
    <property type="protein sequence ID" value="EDP14976.1"/>
    <property type="molecule type" value="Genomic_DNA"/>
</dbReference>
<accession>A8RWR0</accession>
<sequence length="36" mass="4237">MNGPRRKALTKYCKSAKKSARGFPFYRICPRRSLFT</sequence>
<organism evidence="1 2">
    <name type="scientific">Enterocloster bolteae (strain ATCC BAA-613 / DSM 15670 / CCUG 46953 / JCM 12243 / WAL 16351)</name>
    <name type="common">Clostridium bolteae</name>
    <dbReference type="NCBI Taxonomy" id="411902"/>
    <lineage>
        <taxon>Bacteria</taxon>
        <taxon>Bacillati</taxon>
        <taxon>Bacillota</taxon>
        <taxon>Clostridia</taxon>
        <taxon>Lachnospirales</taxon>
        <taxon>Lachnospiraceae</taxon>
        <taxon>Enterocloster</taxon>
    </lineage>
</organism>
<dbReference type="PaxDb" id="411902-CLOBOL_04668"/>
<dbReference type="HOGENOM" id="CLU_3355405_0_0_9"/>
<evidence type="ECO:0000313" key="2">
    <source>
        <dbReference type="Proteomes" id="UP000005396"/>
    </source>
</evidence>
<reference evidence="1 2" key="1">
    <citation type="submission" date="2007-08" db="EMBL/GenBank/DDBJ databases">
        <authorList>
            <person name="Fulton L."/>
            <person name="Clifton S."/>
            <person name="Fulton B."/>
            <person name="Xu J."/>
            <person name="Minx P."/>
            <person name="Pepin K.H."/>
            <person name="Johnson M."/>
            <person name="Thiruvilangam P."/>
            <person name="Bhonagiri V."/>
            <person name="Nash W.E."/>
            <person name="Mardis E.R."/>
            <person name="Wilson R.K."/>
        </authorList>
    </citation>
    <scope>NUCLEOTIDE SEQUENCE [LARGE SCALE GENOMIC DNA]</scope>
    <source>
        <strain evidence="2">ATCC BAA-613 / DSM 15670 / CCUG 46953 / JCM 12243 / WAL 16351</strain>
    </source>
</reference>
<dbReference type="AlphaFoldDB" id="A8RWR0"/>
<name>A8RWR0_ENTBW</name>
<dbReference type="Proteomes" id="UP000005396">
    <property type="component" value="Unassembled WGS sequence"/>
</dbReference>
<evidence type="ECO:0000313" key="1">
    <source>
        <dbReference type="EMBL" id="EDP14976.1"/>
    </source>
</evidence>
<protein>
    <submittedName>
        <fullName evidence="1">Uncharacterized protein</fullName>
    </submittedName>
</protein>
<reference evidence="1 2" key="2">
    <citation type="submission" date="2007-09" db="EMBL/GenBank/DDBJ databases">
        <title>Draft genome sequence of Clostridium bolteae (ATCC BAA-613).</title>
        <authorList>
            <person name="Sudarsanam P."/>
            <person name="Ley R."/>
            <person name="Guruge J."/>
            <person name="Turnbaugh P.J."/>
            <person name="Mahowald M."/>
            <person name="Liep D."/>
            <person name="Gordon J."/>
        </authorList>
    </citation>
    <scope>NUCLEOTIDE SEQUENCE [LARGE SCALE GENOMIC DNA]</scope>
    <source>
        <strain evidence="2">ATCC BAA-613 / DSM 15670 / CCUG 46953 / JCM 12243 / WAL 16351</strain>
    </source>
</reference>